<dbReference type="EMBL" id="JBHSXL010000003">
    <property type="protein sequence ID" value="MFC6891685.1"/>
    <property type="molecule type" value="Genomic_DNA"/>
</dbReference>
<protein>
    <submittedName>
        <fullName evidence="7">YIP1 family protein</fullName>
    </submittedName>
</protein>
<gene>
    <name evidence="7" type="ORF">ACFQE9_03500</name>
</gene>
<evidence type="ECO:0000256" key="4">
    <source>
        <dbReference type="ARBA" id="ARBA00023136"/>
    </source>
</evidence>
<proteinExistence type="predicted"/>
<dbReference type="GO" id="GO:0016020">
    <property type="term" value="C:membrane"/>
    <property type="evidence" value="ECO:0007669"/>
    <property type="project" value="UniProtKB-SubCell"/>
</dbReference>
<evidence type="ECO:0000259" key="6">
    <source>
        <dbReference type="Pfam" id="PF04893"/>
    </source>
</evidence>
<dbReference type="InterPro" id="IPR006977">
    <property type="entry name" value="Yip1_dom"/>
</dbReference>
<feature type="transmembrane region" description="Helical" evidence="5">
    <location>
        <begin position="151"/>
        <end position="170"/>
    </location>
</feature>
<feature type="transmembrane region" description="Helical" evidence="5">
    <location>
        <begin position="84"/>
        <end position="110"/>
    </location>
</feature>
<dbReference type="AlphaFoldDB" id="A0ABD5UQG7"/>
<evidence type="ECO:0000256" key="5">
    <source>
        <dbReference type="SAM" id="Phobius"/>
    </source>
</evidence>
<organism evidence="7 8">
    <name type="scientific">Halopenitus salinus</name>
    <dbReference type="NCBI Taxonomy" id="1198295"/>
    <lineage>
        <taxon>Archaea</taxon>
        <taxon>Methanobacteriati</taxon>
        <taxon>Methanobacteriota</taxon>
        <taxon>Stenosarchaea group</taxon>
        <taxon>Halobacteria</taxon>
        <taxon>Halobacteriales</taxon>
        <taxon>Haloferacaceae</taxon>
        <taxon>Halopenitus</taxon>
    </lineage>
</organism>
<evidence type="ECO:0000313" key="7">
    <source>
        <dbReference type="EMBL" id="MFC6891685.1"/>
    </source>
</evidence>
<name>A0ABD5UQG7_9EURY</name>
<keyword evidence="4 5" id="KW-0472">Membrane</keyword>
<accession>A0ABD5UQG7</accession>
<keyword evidence="8" id="KW-1185">Reference proteome</keyword>
<comment type="subcellular location">
    <subcellularLocation>
        <location evidence="1">Membrane</location>
        <topology evidence="1">Multi-pass membrane protein</topology>
    </subcellularLocation>
</comment>
<keyword evidence="2 5" id="KW-0812">Transmembrane</keyword>
<feature type="domain" description="Yip1" evidence="6">
    <location>
        <begin position="25"/>
        <end position="193"/>
    </location>
</feature>
<comment type="caution">
    <text evidence="7">The sequence shown here is derived from an EMBL/GenBank/DDBJ whole genome shotgun (WGS) entry which is preliminary data.</text>
</comment>
<evidence type="ECO:0000256" key="1">
    <source>
        <dbReference type="ARBA" id="ARBA00004141"/>
    </source>
</evidence>
<evidence type="ECO:0000256" key="3">
    <source>
        <dbReference type="ARBA" id="ARBA00022989"/>
    </source>
</evidence>
<reference evidence="7 8" key="1">
    <citation type="journal article" date="2019" name="Int. J. Syst. Evol. Microbiol.">
        <title>The Global Catalogue of Microorganisms (GCM) 10K type strain sequencing project: providing services to taxonomists for standard genome sequencing and annotation.</title>
        <authorList>
            <consortium name="The Broad Institute Genomics Platform"/>
            <consortium name="The Broad Institute Genome Sequencing Center for Infectious Disease"/>
            <person name="Wu L."/>
            <person name="Ma J."/>
        </authorList>
    </citation>
    <scope>NUCLEOTIDE SEQUENCE [LARGE SCALE GENOMIC DNA]</scope>
    <source>
        <strain evidence="7 8">SKJ47</strain>
    </source>
</reference>
<feature type="transmembrane region" description="Helical" evidence="5">
    <location>
        <begin position="176"/>
        <end position="195"/>
    </location>
</feature>
<dbReference type="Pfam" id="PF04893">
    <property type="entry name" value="Yip1"/>
    <property type="match status" value="1"/>
</dbReference>
<evidence type="ECO:0000313" key="8">
    <source>
        <dbReference type="Proteomes" id="UP001596296"/>
    </source>
</evidence>
<evidence type="ECO:0000256" key="2">
    <source>
        <dbReference type="ARBA" id="ARBA00022692"/>
    </source>
</evidence>
<feature type="transmembrane region" description="Helical" evidence="5">
    <location>
        <begin position="44"/>
        <end position="64"/>
    </location>
</feature>
<dbReference type="RefSeq" id="WP_379740388.1">
    <property type="nucleotide sequence ID" value="NZ_JBHSVN010000001.1"/>
</dbReference>
<sequence length="205" mass="21180">MTTWIENPEGGRDRGPRGLARAWVEVLVRPARFFRHGVSPGDQAPGLTFAIVVAAAFTGGWMVADPAVIPSIAGSNLASAAVTLLIVAVLGAPVGLHLTAVTAVLSVILASLRRTESGGIGFGDRGGVSETVQTIAYASAPFALAGPPIPAVRIACAIYATALLVVGFRTVHGFSWVRAVLASIPPALIGFWVGYRALASLRIVF</sequence>
<dbReference type="Proteomes" id="UP001596296">
    <property type="component" value="Unassembled WGS sequence"/>
</dbReference>
<keyword evidence="3 5" id="KW-1133">Transmembrane helix</keyword>